<dbReference type="Proteomes" id="UP000822688">
    <property type="component" value="Chromosome 12"/>
</dbReference>
<proteinExistence type="predicted"/>
<reference evidence="1" key="1">
    <citation type="submission" date="2020-06" db="EMBL/GenBank/DDBJ databases">
        <title>WGS assembly of Ceratodon purpureus strain R40.</title>
        <authorList>
            <person name="Carey S.B."/>
            <person name="Jenkins J."/>
            <person name="Shu S."/>
            <person name="Lovell J.T."/>
            <person name="Sreedasyam A."/>
            <person name="Maumus F."/>
            <person name="Tiley G.P."/>
            <person name="Fernandez-Pozo N."/>
            <person name="Barry K."/>
            <person name="Chen C."/>
            <person name="Wang M."/>
            <person name="Lipzen A."/>
            <person name="Daum C."/>
            <person name="Saski C.A."/>
            <person name="Payton A.C."/>
            <person name="Mcbreen J.C."/>
            <person name="Conrad R.E."/>
            <person name="Kollar L.M."/>
            <person name="Olsson S."/>
            <person name="Huttunen S."/>
            <person name="Landis J.B."/>
            <person name="Wickett N.J."/>
            <person name="Johnson M.G."/>
            <person name="Rensing S.A."/>
            <person name="Grimwood J."/>
            <person name="Schmutz J."/>
            <person name="Mcdaniel S.F."/>
        </authorList>
    </citation>
    <scope>NUCLEOTIDE SEQUENCE</scope>
    <source>
        <strain evidence="1">R40</strain>
    </source>
</reference>
<evidence type="ECO:0000313" key="2">
    <source>
        <dbReference type="Proteomes" id="UP000822688"/>
    </source>
</evidence>
<gene>
    <name evidence="1" type="ORF">KC19_12G004900</name>
</gene>
<dbReference type="AlphaFoldDB" id="A0A8T0G214"/>
<sequence>MVQMPPPLILPLTFTTYISDHISLRNDSKLHECPRRNSSRWVGGCVRARSNFMATAMAMTSSANTKRGSNQCNLFPPRRLRVGNRNRNRNRNRNPTVTRTCSFGRWTQHVDVCVMERSNPLSEAL</sequence>
<evidence type="ECO:0000313" key="1">
    <source>
        <dbReference type="EMBL" id="KAG0553356.1"/>
    </source>
</evidence>
<dbReference type="EMBL" id="CM026433">
    <property type="protein sequence ID" value="KAG0553356.1"/>
    <property type="molecule type" value="Genomic_DNA"/>
</dbReference>
<accession>A0A8T0G214</accession>
<protein>
    <submittedName>
        <fullName evidence="1">Uncharacterized protein</fullName>
    </submittedName>
</protein>
<comment type="caution">
    <text evidence="1">The sequence shown here is derived from an EMBL/GenBank/DDBJ whole genome shotgun (WGS) entry which is preliminary data.</text>
</comment>
<organism evidence="1 2">
    <name type="scientific">Ceratodon purpureus</name>
    <name type="common">Fire moss</name>
    <name type="synonym">Dicranum purpureum</name>
    <dbReference type="NCBI Taxonomy" id="3225"/>
    <lineage>
        <taxon>Eukaryota</taxon>
        <taxon>Viridiplantae</taxon>
        <taxon>Streptophyta</taxon>
        <taxon>Embryophyta</taxon>
        <taxon>Bryophyta</taxon>
        <taxon>Bryophytina</taxon>
        <taxon>Bryopsida</taxon>
        <taxon>Dicranidae</taxon>
        <taxon>Pseudoditrichales</taxon>
        <taxon>Ditrichaceae</taxon>
        <taxon>Ceratodon</taxon>
    </lineage>
</organism>
<keyword evidence="2" id="KW-1185">Reference proteome</keyword>
<name>A0A8T0G214_CERPU</name>